<protein>
    <submittedName>
        <fullName evidence="5">Glutathione S-transferase 1:-like isoform C</fullName>
    </submittedName>
</protein>
<keyword evidence="6" id="KW-1185">Reference proteome</keyword>
<keyword evidence="5" id="KW-0808">Transferase</keyword>
<dbReference type="OrthoDB" id="37920at2759"/>
<dbReference type="PANTHER" id="PTHR43969:SF9">
    <property type="entry name" value="GLUTATHIONE S TRANSFERASE D10, ISOFORM A-RELATED"/>
    <property type="match status" value="1"/>
</dbReference>
<evidence type="ECO:0000313" key="6">
    <source>
        <dbReference type="Proteomes" id="UP000285301"/>
    </source>
</evidence>
<dbReference type="Proteomes" id="UP000285301">
    <property type="component" value="Unassembled WGS sequence"/>
</dbReference>
<evidence type="ECO:0000259" key="3">
    <source>
        <dbReference type="PROSITE" id="PS50404"/>
    </source>
</evidence>
<dbReference type="InterPro" id="IPR040079">
    <property type="entry name" value="Glutathione_S-Trfase"/>
</dbReference>
<dbReference type="Pfam" id="PF00043">
    <property type="entry name" value="GST_C"/>
    <property type="match status" value="1"/>
</dbReference>
<evidence type="ECO:0000256" key="2">
    <source>
        <dbReference type="RuleBase" id="RU003494"/>
    </source>
</evidence>
<name>A0A3S3NCU9_9ACAR</name>
<comment type="subunit">
    <text evidence="1">Homodimer.</text>
</comment>
<feature type="domain" description="GST N-terminal" evidence="3">
    <location>
        <begin position="6"/>
        <end position="87"/>
    </location>
</feature>
<dbReference type="InterPro" id="IPR036249">
    <property type="entry name" value="Thioredoxin-like_sf"/>
</dbReference>
<gene>
    <name evidence="5" type="ORF">B4U79_03676</name>
</gene>
<dbReference type="SFLD" id="SFLDG00358">
    <property type="entry name" value="Main_(cytGST)"/>
    <property type="match status" value="1"/>
</dbReference>
<dbReference type="SUPFAM" id="SSF47616">
    <property type="entry name" value="GST C-terminal domain-like"/>
    <property type="match status" value="1"/>
</dbReference>
<evidence type="ECO:0000256" key="1">
    <source>
        <dbReference type="ARBA" id="ARBA00011738"/>
    </source>
</evidence>
<sequence length="218" mass="25697">MADEKAKIDFYYTPESAPCRAVLMTAKHLAIDLNLIEIDLNQKQHLTELFFKMNPFHCVPTINDNGFVLWESRAIMQYFVNKYFPNHQLYPREAAKRATVDRLLFFDIGTLYKALRDYIHPIVHENKRDEIAESRLWDKMKFLDTFLKNKHFVAGDQLTLADLSLLASVTSAEIIDYNFSQFPNVINWIRKLKLELPYYEEVNGKPLREAKQRFKSSQ</sequence>
<dbReference type="SFLD" id="SFLDS00019">
    <property type="entry name" value="Glutathione_Transferase_(cytos"/>
    <property type="match status" value="1"/>
</dbReference>
<dbReference type="GO" id="GO:0004364">
    <property type="term" value="F:glutathione transferase activity"/>
    <property type="evidence" value="ECO:0007669"/>
    <property type="project" value="TreeGrafter"/>
</dbReference>
<dbReference type="Pfam" id="PF02798">
    <property type="entry name" value="GST_N"/>
    <property type="match status" value="1"/>
</dbReference>
<dbReference type="PROSITE" id="PS50405">
    <property type="entry name" value="GST_CTER"/>
    <property type="match status" value="1"/>
</dbReference>
<organism evidence="5 6">
    <name type="scientific">Dinothrombium tinctorium</name>
    <dbReference type="NCBI Taxonomy" id="1965070"/>
    <lineage>
        <taxon>Eukaryota</taxon>
        <taxon>Metazoa</taxon>
        <taxon>Ecdysozoa</taxon>
        <taxon>Arthropoda</taxon>
        <taxon>Chelicerata</taxon>
        <taxon>Arachnida</taxon>
        <taxon>Acari</taxon>
        <taxon>Acariformes</taxon>
        <taxon>Trombidiformes</taxon>
        <taxon>Prostigmata</taxon>
        <taxon>Anystina</taxon>
        <taxon>Parasitengona</taxon>
        <taxon>Trombidioidea</taxon>
        <taxon>Trombidiidae</taxon>
        <taxon>Dinothrombium</taxon>
    </lineage>
</organism>
<dbReference type="InterPro" id="IPR004045">
    <property type="entry name" value="Glutathione_S-Trfase_N"/>
</dbReference>
<reference evidence="5 6" key="1">
    <citation type="journal article" date="2018" name="Gigascience">
        <title>Genomes of trombidid mites reveal novel predicted allergens and laterally-transferred genes associated with secondary metabolism.</title>
        <authorList>
            <person name="Dong X."/>
            <person name="Chaisiri K."/>
            <person name="Xia D."/>
            <person name="Armstrong S.D."/>
            <person name="Fang Y."/>
            <person name="Donnelly M.J."/>
            <person name="Kadowaki T."/>
            <person name="McGarry J.W."/>
            <person name="Darby A.C."/>
            <person name="Makepeace B.L."/>
        </authorList>
    </citation>
    <scope>NUCLEOTIDE SEQUENCE [LARGE SCALE GENOMIC DNA]</scope>
    <source>
        <strain evidence="5">UoL-WK</strain>
    </source>
</reference>
<evidence type="ECO:0000259" key="4">
    <source>
        <dbReference type="PROSITE" id="PS50405"/>
    </source>
</evidence>
<evidence type="ECO:0000313" key="5">
    <source>
        <dbReference type="EMBL" id="RWS00197.1"/>
    </source>
</evidence>
<dbReference type="InterPro" id="IPR004046">
    <property type="entry name" value="GST_C"/>
</dbReference>
<dbReference type="FunFam" id="3.40.30.10:FF:000034">
    <property type="entry name" value="glutathione S-transferase 1"/>
    <property type="match status" value="1"/>
</dbReference>
<dbReference type="CDD" id="cd03177">
    <property type="entry name" value="GST_C_Delta_Epsilon"/>
    <property type="match status" value="1"/>
</dbReference>
<dbReference type="SUPFAM" id="SSF52833">
    <property type="entry name" value="Thioredoxin-like"/>
    <property type="match status" value="1"/>
</dbReference>
<dbReference type="Gene3D" id="3.40.30.10">
    <property type="entry name" value="Glutaredoxin"/>
    <property type="match status" value="1"/>
</dbReference>
<dbReference type="InterPro" id="IPR010987">
    <property type="entry name" value="Glutathione-S-Trfase_C-like"/>
</dbReference>
<comment type="caution">
    <text evidence="5">The sequence shown here is derived from an EMBL/GenBank/DDBJ whole genome shotgun (WGS) entry which is preliminary data.</text>
</comment>
<dbReference type="InterPro" id="IPR036282">
    <property type="entry name" value="Glutathione-S-Trfase_C_sf"/>
</dbReference>
<proteinExistence type="inferred from homology"/>
<dbReference type="STRING" id="1965070.A0A3S3NCU9"/>
<feature type="domain" description="GST C-terminal" evidence="4">
    <location>
        <begin position="93"/>
        <end position="214"/>
    </location>
</feature>
<accession>A0A3S3NCU9</accession>
<dbReference type="CDD" id="cd03045">
    <property type="entry name" value="GST_N_Delta_Epsilon"/>
    <property type="match status" value="1"/>
</dbReference>
<dbReference type="AlphaFoldDB" id="A0A3S3NCU9"/>
<dbReference type="EMBL" id="NCKU01012088">
    <property type="protein sequence ID" value="RWS00197.1"/>
    <property type="molecule type" value="Genomic_DNA"/>
</dbReference>
<dbReference type="FunFam" id="1.20.1050.10:FF:000007">
    <property type="entry name" value="Glutathione S-transferase 1-1"/>
    <property type="match status" value="1"/>
</dbReference>
<dbReference type="Gene3D" id="1.20.1050.10">
    <property type="match status" value="1"/>
</dbReference>
<dbReference type="GO" id="GO:0006749">
    <property type="term" value="P:glutathione metabolic process"/>
    <property type="evidence" value="ECO:0007669"/>
    <property type="project" value="TreeGrafter"/>
</dbReference>
<comment type="similarity">
    <text evidence="2">Belongs to the GST superfamily.</text>
</comment>
<dbReference type="PROSITE" id="PS50404">
    <property type="entry name" value="GST_NTER"/>
    <property type="match status" value="1"/>
</dbReference>
<dbReference type="SFLD" id="SFLDG01153">
    <property type="entry name" value="Main.4:_Theta-like"/>
    <property type="match status" value="1"/>
</dbReference>
<dbReference type="PANTHER" id="PTHR43969">
    <property type="entry name" value="GLUTATHIONE S TRANSFERASE D10, ISOFORM A-RELATED"/>
    <property type="match status" value="1"/>
</dbReference>